<evidence type="ECO:0000313" key="1">
    <source>
        <dbReference type="EMBL" id="SDP05986.1"/>
    </source>
</evidence>
<dbReference type="SUPFAM" id="SSF140453">
    <property type="entry name" value="EsxAB dimer-like"/>
    <property type="match status" value="1"/>
</dbReference>
<protein>
    <submittedName>
        <fullName evidence="1">WXG100 family type VII secretion target</fullName>
    </submittedName>
</protein>
<dbReference type="Pfam" id="PF06013">
    <property type="entry name" value="WXG100"/>
    <property type="match status" value="1"/>
</dbReference>
<dbReference type="Gene3D" id="1.10.287.1060">
    <property type="entry name" value="ESAT-6-like"/>
    <property type="match status" value="1"/>
</dbReference>
<proteinExistence type="predicted"/>
<keyword evidence="2" id="KW-1185">Reference proteome</keyword>
<dbReference type="Proteomes" id="UP000198741">
    <property type="component" value="Chromosome I"/>
</dbReference>
<gene>
    <name evidence="1" type="ORF">SAMN04515671_2833</name>
</gene>
<dbReference type="STRING" id="1090615.SAMN04515671_2833"/>
<evidence type="ECO:0000313" key="2">
    <source>
        <dbReference type="Proteomes" id="UP000198741"/>
    </source>
</evidence>
<dbReference type="EMBL" id="LT629710">
    <property type="protein sequence ID" value="SDP05986.1"/>
    <property type="molecule type" value="Genomic_DNA"/>
</dbReference>
<dbReference type="InterPro" id="IPR010310">
    <property type="entry name" value="T7SS_ESAT-6-like"/>
</dbReference>
<sequence>MVWMGPKFAVHNDAVNVHASKLEQSEAALNAQANAFIQAIEPLPQDWKGSSYGSWEALTAAWSAAMKDLNSAMGSIKSNVKNAGGLYDSYEAQMTQALSSVMGSADWDSTKFRL</sequence>
<dbReference type="InterPro" id="IPR036689">
    <property type="entry name" value="ESAT-6-like_sf"/>
</dbReference>
<name>A0A1H0PN25_9ACTN</name>
<dbReference type="AlphaFoldDB" id="A0A1H0PN25"/>
<accession>A0A1H0PN25</accession>
<reference evidence="1 2" key="1">
    <citation type="submission" date="2016-10" db="EMBL/GenBank/DDBJ databases">
        <authorList>
            <person name="de Groot N.N."/>
        </authorList>
    </citation>
    <scope>NUCLEOTIDE SEQUENCE [LARGE SCALE GENOMIC DNA]</scope>
    <source>
        <strain evidence="2">P4-7,KCTC 19426,CECT 7604</strain>
    </source>
</reference>
<organism evidence="1 2">
    <name type="scientific">Nakamurella panacisegetis</name>
    <dbReference type="NCBI Taxonomy" id="1090615"/>
    <lineage>
        <taxon>Bacteria</taxon>
        <taxon>Bacillati</taxon>
        <taxon>Actinomycetota</taxon>
        <taxon>Actinomycetes</taxon>
        <taxon>Nakamurellales</taxon>
        <taxon>Nakamurellaceae</taxon>
        <taxon>Nakamurella</taxon>
    </lineage>
</organism>